<dbReference type="Proteomes" id="UP000235659">
    <property type="component" value="Unassembled WGS sequence"/>
</dbReference>
<evidence type="ECO:0000256" key="4">
    <source>
        <dbReference type="ARBA" id="ARBA00022597"/>
    </source>
</evidence>
<keyword evidence="5" id="KW-0677">Repeat</keyword>
<dbReference type="GO" id="GO:0016887">
    <property type="term" value="F:ATP hydrolysis activity"/>
    <property type="evidence" value="ECO:0007669"/>
    <property type="project" value="InterPro"/>
</dbReference>
<keyword evidence="2" id="KW-1003">Cell membrane</keyword>
<dbReference type="OrthoDB" id="9051932at2"/>
<dbReference type="SMART" id="SM00382">
    <property type="entry name" value="AAA"/>
    <property type="match status" value="1"/>
</dbReference>
<sequence length="514" mass="54705">MNYPSFLLTGRSIVKSFGPTSVLKAFNISIAAGEVHAFLGGNGAGKSTLIKIISGQFDRDGGSLEFDGQDIGASVGAHVAAGTIAVVNQELALLPHLSVAENIAMPRLRRGSARYSERASMAIAIEALSLIDPHFARELAGRLVSGLTLHERQLVEIARALGSGAKLLLLDEPTANLTAAETGRLFAVIRRLIADTRLAVLFVSHRMREIRQIADVCTIIRDGKTAVDRAALDAITDREIIECMGQSVVVDEAAERVAESAQLTQAAPLADREAHDGAKVQSAGVLRIERDGVAIEVPQGAIVGLAGAPVGPSSLIDALTGIAPAGAWAITRDGSRVSYAHPSAGARDGVGFVSGDRSNKGILATLPIVDNLVAAARVVGRRHVVDRAETEQSIQLLEALKIRAASLWDLPATLSGGTQQKLLVARWLLLRPRLLVLEEPTRGVDIRTKREIYALIRKMAQQGTTIVWWSTEYIELVELCDTVLAFDLDGKPTEVLRHSDVNETQLAAATGMAA</sequence>
<keyword evidence="1" id="KW-0813">Transport</keyword>
<protein>
    <submittedName>
        <fullName evidence="10">ABC transporter ATP-binding protein</fullName>
    </submittedName>
    <submittedName>
        <fullName evidence="9">Ribose import ATP-binding protein RbsA</fullName>
    </submittedName>
</protein>
<evidence type="ECO:0000256" key="6">
    <source>
        <dbReference type="ARBA" id="ARBA00022741"/>
    </source>
</evidence>
<dbReference type="Gene3D" id="3.40.50.300">
    <property type="entry name" value="P-loop containing nucleotide triphosphate hydrolases"/>
    <property type="match status" value="2"/>
</dbReference>
<dbReference type="Pfam" id="PF00005">
    <property type="entry name" value="ABC_tran"/>
    <property type="match status" value="2"/>
</dbReference>
<evidence type="ECO:0000256" key="7">
    <source>
        <dbReference type="ARBA" id="ARBA00022840"/>
    </source>
</evidence>
<keyword evidence="7 9" id="KW-0067">ATP-binding</keyword>
<dbReference type="PANTHER" id="PTHR43790">
    <property type="entry name" value="CARBOHYDRATE TRANSPORT ATP-BINDING PROTEIN MG119-RELATED"/>
    <property type="match status" value="1"/>
</dbReference>
<dbReference type="InterPro" id="IPR027417">
    <property type="entry name" value="P-loop_NTPase"/>
</dbReference>
<organism evidence="9 12">
    <name type="scientific">Paraburkholderia rhynchosiae</name>
    <dbReference type="NCBI Taxonomy" id="487049"/>
    <lineage>
        <taxon>Bacteria</taxon>
        <taxon>Pseudomonadati</taxon>
        <taxon>Pseudomonadota</taxon>
        <taxon>Betaproteobacteria</taxon>
        <taxon>Burkholderiales</taxon>
        <taxon>Burkholderiaceae</taxon>
        <taxon>Paraburkholderia</taxon>
    </lineage>
</organism>
<dbReference type="AlphaFoldDB" id="A0A2N7WHE4"/>
<evidence type="ECO:0000256" key="5">
    <source>
        <dbReference type="ARBA" id="ARBA00022737"/>
    </source>
</evidence>
<dbReference type="PROSITE" id="PS50893">
    <property type="entry name" value="ABC_TRANSPORTER_2"/>
    <property type="match status" value="2"/>
</dbReference>
<reference evidence="9 12" key="2">
    <citation type="submission" date="2020-04" db="EMBL/GenBank/DDBJ databases">
        <authorList>
            <person name="De Canck E."/>
        </authorList>
    </citation>
    <scope>NUCLEOTIDE SEQUENCE [LARGE SCALE GENOMIC DNA]</scope>
    <source>
        <strain evidence="9 12">LMG 27174</strain>
    </source>
</reference>
<evidence type="ECO:0000313" key="9">
    <source>
        <dbReference type="EMBL" id="CAB3656842.1"/>
    </source>
</evidence>
<keyword evidence="3" id="KW-0997">Cell inner membrane</keyword>
<feature type="domain" description="ABC transporter" evidence="8">
    <location>
        <begin position="8"/>
        <end position="247"/>
    </location>
</feature>
<dbReference type="InterPro" id="IPR050107">
    <property type="entry name" value="ABC_carbohydrate_import_ATPase"/>
</dbReference>
<gene>
    <name evidence="9" type="primary">rbsA_2</name>
    <name evidence="10" type="ORF">C0Z16_21990</name>
    <name evidence="9" type="ORF">LMG27174_01455</name>
</gene>
<keyword evidence="11" id="KW-1185">Reference proteome</keyword>
<keyword evidence="4" id="KW-0762">Sugar transport</keyword>
<keyword evidence="3" id="KW-0472">Membrane</keyword>
<dbReference type="PANTHER" id="PTHR43790:SF9">
    <property type="entry name" value="GALACTOFURANOSE TRANSPORTER ATP-BINDING PROTEIN YTFR"/>
    <property type="match status" value="1"/>
</dbReference>
<evidence type="ECO:0000313" key="10">
    <source>
        <dbReference type="EMBL" id="PMS28784.1"/>
    </source>
</evidence>
<evidence type="ECO:0000256" key="1">
    <source>
        <dbReference type="ARBA" id="ARBA00022448"/>
    </source>
</evidence>
<evidence type="ECO:0000313" key="12">
    <source>
        <dbReference type="Proteomes" id="UP000494205"/>
    </source>
</evidence>
<evidence type="ECO:0000259" key="8">
    <source>
        <dbReference type="PROSITE" id="PS50893"/>
    </source>
</evidence>
<dbReference type="Proteomes" id="UP000494205">
    <property type="component" value="Unassembled WGS sequence"/>
</dbReference>
<dbReference type="InterPro" id="IPR003593">
    <property type="entry name" value="AAA+_ATPase"/>
</dbReference>
<dbReference type="CDD" id="cd03216">
    <property type="entry name" value="ABC_Carb_Monos_I"/>
    <property type="match status" value="1"/>
</dbReference>
<proteinExistence type="predicted"/>
<dbReference type="GO" id="GO:0005524">
    <property type="term" value="F:ATP binding"/>
    <property type="evidence" value="ECO:0007669"/>
    <property type="project" value="UniProtKB-KW"/>
</dbReference>
<feature type="domain" description="ABC transporter" evidence="8">
    <location>
        <begin position="272"/>
        <end position="513"/>
    </location>
</feature>
<reference evidence="10 11" key="1">
    <citation type="submission" date="2018-01" db="EMBL/GenBank/DDBJ databases">
        <title>Whole genome analyses suggest that Burkholderia sensu lato contains two further novel genera in the rhizoxinica-symbiotica group Mycetohabitans gen. nov., and Trinickia gen. nov.: implications for the evolution of diazotrophy and nodulation in the Burkholderiaceae.</title>
        <authorList>
            <person name="Estrada-de los Santos P."/>
            <person name="Palmer M."/>
            <person name="Chavez-Ramirez B."/>
            <person name="Beukes C."/>
            <person name="Steenkamp E.T."/>
            <person name="Hirsch A.M."/>
            <person name="Manyaka P."/>
            <person name="Maluk M."/>
            <person name="Lafos M."/>
            <person name="Crook M."/>
            <person name="Gross E."/>
            <person name="Simon M.F."/>
            <person name="Bueno dos Reis Junior F."/>
            <person name="Poole P.S."/>
            <person name="Venter S.N."/>
            <person name="James E.K."/>
        </authorList>
    </citation>
    <scope>NUCLEOTIDE SEQUENCE [LARGE SCALE GENOMIC DNA]</scope>
    <source>
        <strain evidence="10 11">WSM 3937</strain>
    </source>
</reference>
<evidence type="ECO:0000313" key="11">
    <source>
        <dbReference type="Proteomes" id="UP000235659"/>
    </source>
</evidence>
<keyword evidence="6" id="KW-0547">Nucleotide-binding</keyword>
<evidence type="ECO:0000256" key="2">
    <source>
        <dbReference type="ARBA" id="ARBA00022475"/>
    </source>
</evidence>
<dbReference type="InterPro" id="IPR003439">
    <property type="entry name" value="ABC_transporter-like_ATP-bd"/>
</dbReference>
<dbReference type="EMBL" id="PNXY01000016">
    <property type="protein sequence ID" value="PMS28784.1"/>
    <property type="molecule type" value="Genomic_DNA"/>
</dbReference>
<dbReference type="EMBL" id="CADIJZ010000004">
    <property type="protein sequence ID" value="CAB3656842.1"/>
    <property type="molecule type" value="Genomic_DNA"/>
</dbReference>
<accession>A0A2N7WHE4</accession>
<dbReference type="SUPFAM" id="SSF52540">
    <property type="entry name" value="P-loop containing nucleoside triphosphate hydrolases"/>
    <property type="match status" value="2"/>
</dbReference>
<dbReference type="RefSeq" id="WP_102634200.1">
    <property type="nucleotide sequence ID" value="NZ_CADIJZ010000004.1"/>
</dbReference>
<name>A0A2N7WHE4_9BURK</name>
<evidence type="ECO:0000256" key="3">
    <source>
        <dbReference type="ARBA" id="ARBA00022519"/>
    </source>
</evidence>